<evidence type="ECO:0000256" key="10">
    <source>
        <dbReference type="ARBA" id="ARBA00022801"/>
    </source>
</evidence>
<evidence type="ECO:0000313" key="18">
    <source>
        <dbReference type="Proteomes" id="UP000223968"/>
    </source>
</evidence>
<organism evidence="17 18">
    <name type="scientific">Helicocarpus griseus UAMH5409</name>
    <dbReference type="NCBI Taxonomy" id="1447875"/>
    <lineage>
        <taxon>Eukaryota</taxon>
        <taxon>Fungi</taxon>
        <taxon>Dikarya</taxon>
        <taxon>Ascomycota</taxon>
        <taxon>Pezizomycotina</taxon>
        <taxon>Eurotiomycetes</taxon>
        <taxon>Eurotiomycetidae</taxon>
        <taxon>Onygenales</taxon>
        <taxon>Ajellomycetaceae</taxon>
        <taxon>Helicocarpus</taxon>
    </lineage>
</organism>
<evidence type="ECO:0000259" key="16">
    <source>
        <dbReference type="PROSITE" id="PS50830"/>
    </source>
</evidence>
<dbReference type="InterPro" id="IPR016071">
    <property type="entry name" value="Staphylococal_nuclease_OB-fold"/>
</dbReference>
<dbReference type="GO" id="GO:0016787">
    <property type="term" value="F:hydrolase activity"/>
    <property type="evidence" value="ECO:0007669"/>
    <property type="project" value="UniProtKB-KW"/>
</dbReference>
<dbReference type="SUPFAM" id="SSF50199">
    <property type="entry name" value="Staphylococcal nuclease"/>
    <property type="match status" value="1"/>
</dbReference>
<sequence length="340" mass="37834">MRWLFWSSGSQTTTDNNNDSNPDSSSQSPTTNTTTSSSSNPAANSNSNSQFQPPTQPDGKVTSHDWSSAFKNPHNLLPTLLLTSGILLSLRIHRKYLRRIPAATAISPTYFRKRSLLGRVTSVGDGDNFRMYHTPGGRLAGWGWLRQVPTSKRELKDRTIHIRLAGIDAPELAHFGRPAQPFAADAHAWLTTDLLHRRVRAHVYRQDQYGRVIATVYVRRLPFFWIRRDVGLQMLREGLATVYEAKSGVEFGSEGAERRYREAEAGARRRGRGLWRGVEGWMGTGLGKGKGLGLGNGVGKEGGEGEGEGKWESPREYKRRMKEMEAEAEAEGKGEKGGKK</sequence>
<evidence type="ECO:0000256" key="6">
    <source>
        <dbReference type="ARBA" id="ARBA00022692"/>
    </source>
</evidence>
<protein>
    <recommendedName>
        <fullName evidence="4">Probable endonuclease LCL3</fullName>
    </recommendedName>
    <alternativeName>
        <fullName evidence="5">Probable endonuclease lcl3</fullName>
    </alternativeName>
</protein>
<dbReference type="InterPro" id="IPR035437">
    <property type="entry name" value="SNase_OB-fold_sf"/>
</dbReference>
<feature type="region of interest" description="Disordered" evidence="15">
    <location>
        <begin position="1"/>
        <end position="67"/>
    </location>
</feature>
<comment type="subcellular location">
    <subcellularLocation>
        <location evidence="1">Membrane</location>
        <topology evidence="1">Single-pass membrane protein</topology>
    </subcellularLocation>
    <subcellularLocation>
        <location evidence="2">Mitochondrion</location>
    </subcellularLocation>
</comment>
<dbReference type="PROSITE" id="PS50830">
    <property type="entry name" value="TNASE_3"/>
    <property type="match status" value="1"/>
</dbReference>
<feature type="compositionally biased region" description="Low complexity" evidence="15">
    <location>
        <begin position="7"/>
        <end position="53"/>
    </location>
</feature>
<keyword evidence="9" id="KW-0255">Endonuclease</keyword>
<keyword evidence="18" id="KW-1185">Reference proteome</keyword>
<dbReference type="AlphaFoldDB" id="A0A2B7Y4A8"/>
<keyword evidence="11" id="KW-0106">Calcium</keyword>
<comment type="similarity">
    <text evidence="3">Belongs to the LCL3 family.</text>
</comment>
<keyword evidence="8" id="KW-0479">Metal-binding</keyword>
<keyword evidence="12" id="KW-1133">Transmembrane helix</keyword>
<evidence type="ECO:0000256" key="2">
    <source>
        <dbReference type="ARBA" id="ARBA00004173"/>
    </source>
</evidence>
<dbReference type="PANTHER" id="PTHR12302">
    <property type="entry name" value="EBNA2 BINDING PROTEIN P100"/>
    <property type="match status" value="1"/>
</dbReference>
<evidence type="ECO:0000256" key="11">
    <source>
        <dbReference type="ARBA" id="ARBA00022837"/>
    </source>
</evidence>
<evidence type="ECO:0000256" key="13">
    <source>
        <dbReference type="ARBA" id="ARBA00023128"/>
    </source>
</evidence>
<evidence type="ECO:0000256" key="12">
    <source>
        <dbReference type="ARBA" id="ARBA00022989"/>
    </source>
</evidence>
<dbReference type="Pfam" id="PF00565">
    <property type="entry name" value="SNase"/>
    <property type="match status" value="1"/>
</dbReference>
<evidence type="ECO:0000256" key="8">
    <source>
        <dbReference type="ARBA" id="ARBA00022723"/>
    </source>
</evidence>
<comment type="caution">
    <text evidence="17">The sequence shown here is derived from an EMBL/GenBank/DDBJ whole genome shotgun (WGS) entry which is preliminary data.</text>
</comment>
<gene>
    <name evidence="17" type="ORF">AJ79_02025</name>
</gene>
<dbReference type="GO" id="GO:0016020">
    <property type="term" value="C:membrane"/>
    <property type="evidence" value="ECO:0007669"/>
    <property type="project" value="UniProtKB-SubCell"/>
</dbReference>
<evidence type="ECO:0000313" key="17">
    <source>
        <dbReference type="EMBL" id="PGH16045.1"/>
    </source>
</evidence>
<keyword evidence="13" id="KW-0496">Mitochondrion</keyword>
<dbReference type="PANTHER" id="PTHR12302:SF3">
    <property type="entry name" value="SERINE_THREONINE-PROTEIN KINASE 31"/>
    <property type="match status" value="1"/>
</dbReference>
<dbReference type="GO" id="GO:0005739">
    <property type="term" value="C:mitochondrion"/>
    <property type="evidence" value="ECO:0007669"/>
    <property type="project" value="UniProtKB-SubCell"/>
</dbReference>
<dbReference type="GO" id="GO:0046872">
    <property type="term" value="F:metal ion binding"/>
    <property type="evidence" value="ECO:0007669"/>
    <property type="project" value="UniProtKB-KW"/>
</dbReference>
<dbReference type="Proteomes" id="UP000223968">
    <property type="component" value="Unassembled WGS sequence"/>
</dbReference>
<evidence type="ECO:0000256" key="15">
    <source>
        <dbReference type="SAM" id="MobiDB-lite"/>
    </source>
</evidence>
<evidence type="ECO:0000256" key="14">
    <source>
        <dbReference type="ARBA" id="ARBA00023136"/>
    </source>
</evidence>
<feature type="domain" description="TNase-like" evidence="16">
    <location>
        <begin position="114"/>
        <end position="277"/>
    </location>
</feature>
<dbReference type="SMART" id="SM00318">
    <property type="entry name" value="SNc"/>
    <property type="match status" value="1"/>
</dbReference>
<evidence type="ECO:0000256" key="4">
    <source>
        <dbReference type="ARBA" id="ARBA00013404"/>
    </source>
</evidence>
<accession>A0A2B7Y4A8</accession>
<keyword evidence="7" id="KW-0540">Nuclease</keyword>
<dbReference type="FunFam" id="2.40.50.90:FF:000029">
    <property type="entry name" value="Probable endonuclease lcl3"/>
    <property type="match status" value="1"/>
</dbReference>
<evidence type="ECO:0000256" key="7">
    <source>
        <dbReference type="ARBA" id="ARBA00022722"/>
    </source>
</evidence>
<feature type="compositionally biased region" description="Basic and acidic residues" evidence="15">
    <location>
        <begin position="301"/>
        <end position="340"/>
    </location>
</feature>
<evidence type="ECO:0000256" key="9">
    <source>
        <dbReference type="ARBA" id="ARBA00022759"/>
    </source>
</evidence>
<reference evidence="17 18" key="1">
    <citation type="submission" date="2017-10" db="EMBL/GenBank/DDBJ databases">
        <title>Comparative genomics in systemic dimorphic fungi from Ajellomycetaceae.</title>
        <authorList>
            <person name="Munoz J.F."/>
            <person name="Mcewen J.G."/>
            <person name="Clay O.K."/>
            <person name="Cuomo C.A."/>
        </authorList>
    </citation>
    <scope>NUCLEOTIDE SEQUENCE [LARGE SCALE GENOMIC DNA]</scope>
    <source>
        <strain evidence="17 18">UAMH5409</strain>
    </source>
</reference>
<proteinExistence type="inferred from homology"/>
<evidence type="ECO:0000256" key="1">
    <source>
        <dbReference type="ARBA" id="ARBA00004167"/>
    </source>
</evidence>
<keyword evidence="6" id="KW-0812">Transmembrane</keyword>
<feature type="region of interest" description="Disordered" evidence="15">
    <location>
        <begin position="292"/>
        <end position="340"/>
    </location>
</feature>
<dbReference type="OrthoDB" id="430293at2759"/>
<evidence type="ECO:0000256" key="5">
    <source>
        <dbReference type="ARBA" id="ARBA00014651"/>
    </source>
</evidence>
<keyword evidence="14" id="KW-0472">Membrane</keyword>
<dbReference type="GO" id="GO:0004519">
    <property type="term" value="F:endonuclease activity"/>
    <property type="evidence" value="ECO:0007669"/>
    <property type="project" value="UniProtKB-KW"/>
</dbReference>
<evidence type="ECO:0000256" key="3">
    <source>
        <dbReference type="ARBA" id="ARBA00005435"/>
    </source>
</evidence>
<name>A0A2B7Y4A8_9EURO</name>
<dbReference type="EMBL" id="PDNB01000020">
    <property type="protein sequence ID" value="PGH16045.1"/>
    <property type="molecule type" value="Genomic_DNA"/>
</dbReference>
<keyword evidence="10" id="KW-0378">Hydrolase</keyword>
<dbReference type="STRING" id="1447875.A0A2B7Y4A8"/>
<dbReference type="Gene3D" id="2.40.50.90">
    <property type="match status" value="1"/>
</dbReference>